<feature type="compositionally biased region" description="Polar residues" evidence="5">
    <location>
        <begin position="1009"/>
        <end position="1023"/>
    </location>
</feature>
<comment type="caution">
    <text evidence="8">The sequence shown here is derived from an EMBL/GenBank/DDBJ whole genome shotgun (WGS) entry which is preliminary data.</text>
</comment>
<dbReference type="GO" id="GO:0016020">
    <property type="term" value="C:membrane"/>
    <property type="evidence" value="ECO:0007669"/>
    <property type="project" value="UniProtKB-SubCell"/>
</dbReference>
<reference evidence="8 9" key="1">
    <citation type="journal article" date="2021" name="Elife">
        <title>Chloroplast acquisition without the gene transfer in kleptoplastic sea slugs, Plakobranchus ocellatus.</title>
        <authorList>
            <person name="Maeda T."/>
            <person name="Takahashi S."/>
            <person name="Yoshida T."/>
            <person name="Shimamura S."/>
            <person name="Takaki Y."/>
            <person name="Nagai Y."/>
            <person name="Toyoda A."/>
            <person name="Suzuki Y."/>
            <person name="Arimoto A."/>
            <person name="Ishii H."/>
            <person name="Satoh N."/>
            <person name="Nishiyama T."/>
            <person name="Hasebe M."/>
            <person name="Maruyama T."/>
            <person name="Minagawa J."/>
            <person name="Obokata J."/>
            <person name="Shigenobu S."/>
        </authorList>
    </citation>
    <scope>NUCLEOTIDE SEQUENCE [LARGE SCALE GENOMIC DNA]</scope>
</reference>
<keyword evidence="9" id="KW-1185">Reference proteome</keyword>
<dbReference type="Gene3D" id="1.20.1070.10">
    <property type="entry name" value="Rhodopsin 7-helix transmembrane proteins"/>
    <property type="match status" value="1"/>
</dbReference>
<feature type="region of interest" description="Disordered" evidence="5">
    <location>
        <begin position="106"/>
        <end position="126"/>
    </location>
</feature>
<dbReference type="Pfam" id="PF00002">
    <property type="entry name" value="7tm_2"/>
    <property type="match status" value="1"/>
</dbReference>
<feature type="transmembrane region" description="Helical" evidence="6">
    <location>
        <begin position="910"/>
        <end position="927"/>
    </location>
</feature>
<dbReference type="InterPro" id="IPR000832">
    <property type="entry name" value="GPCR_2_secretin-like"/>
</dbReference>
<feature type="transmembrane region" description="Helical" evidence="6">
    <location>
        <begin position="710"/>
        <end position="732"/>
    </location>
</feature>
<evidence type="ECO:0000256" key="3">
    <source>
        <dbReference type="ARBA" id="ARBA00022989"/>
    </source>
</evidence>
<feature type="transmembrane region" description="Helical" evidence="6">
    <location>
        <begin position="779"/>
        <end position="799"/>
    </location>
</feature>
<evidence type="ECO:0000313" key="8">
    <source>
        <dbReference type="EMBL" id="GFR94299.1"/>
    </source>
</evidence>
<dbReference type="InterPro" id="IPR053231">
    <property type="entry name" value="GPCR_LN-TM7"/>
</dbReference>
<sequence length="1023" mass="115026">MPPISLCSTGKGIPISENADGGCSVAAHKSLEGKYVWDKNILTSEQYEKQFCGKTCVGQELRTPSDSCQHVECFDCMCDRPTCEIYGICCPENEYVNSSSSLNGKRATSDVTMTNTESKNLGDFTDGKREGPLELPMLKCETSEDGKETYLYIQSCPNHFKDLQTRDLCEQERDPEKDVTLDQFARVTDVKTRVTYYNKYCAICNGVAEKQIVQWNVTIDCEHFLYVYGATTFDQLLSYSLRPDSACAVQQDHLVEYLTPCTPKWFREKSVSSCNETGLWQIQDDDVENACQQMNGRSHSVYLKQQRGSHRLFKNIFCAICNMANYPDCGTHSQVFGPVGPFLAMSHVPISGPLLIGLGQGPLIIPSPPLPTNKRQLPFKLILGFHRKKTKPVYESTFTFSSCKNWQWASPDGLCLELHCSPGKVPSNGTCITALTQIRGLGYRFNMWFEPDSIAINRTEDITENRYFSEQYLAAARSYFHDQITSQLNASYDNYEITLKVISSSLEGKNEDTQRLALKPLVALWLQVMVTANRSIPRDEFEMQLISFIRSLARDTHLQLALNPRSNLGETDPSSLCSRTDLKCNSTVISHCDTKPICAARAGFLKAEESVACQFVQFNRSQYAIEKSQHTTSLIPSTKLSIRLGATTLVFKEERELTSVFLNEENILQVCRDLLDMKLKKLEEERQRQFYAKHRTDSTLSTVEKAQYCLTLVCLSASMICLSLTLLTYFSFKVLRNQAGLNNIFLCGSLLMAQTFLLTSSHVTGPDPLCTMLGMLTHFLWLWMFVWSFICCFHMFRVFTVNTVGINATRWCCSQSSRLLYTVLLSLACPVCIVSLVIFISLAKSGGTRSGYGRDFCYLDSNLLAGLTTVLPVALVTVSNIVFFTITVVKIHRTRKLQSHEFCKKGDKTNFFVYVKLSSITGCFWLLNILAEGLDNDVLRFIAIVTNGLQGVFIFVSYICNKRVYHLYAKRLGIKDTTSTTTCSNSKRQGTGQQQVNHHSSSNSSCSSTDRTVTSDSNTESTI</sequence>
<dbReference type="CDD" id="cd15039">
    <property type="entry name" value="7tmB3_Methuselah-like"/>
    <property type="match status" value="1"/>
</dbReference>
<accession>A0AAV4H9U8</accession>
<protein>
    <submittedName>
        <fullName evidence="8">Adhesion G protein-coupled receptor L3</fullName>
    </submittedName>
</protein>
<dbReference type="InterPro" id="IPR022343">
    <property type="entry name" value="GCR1-cAMP_receptor"/>
</dbReference>
<feature type="compositionally biased region" description="Polar residues" evidence="5">
    <location>
        <begin position="109"/>
        <end position="119"/>
    </location>
</feature>
<evidence type="ECO:0000256" key="5">
    <source>
        <dbReference type="SAM" id="MobiDB-lite"/>
    </source>
</evidence>
<feature type="transmembrane region" description="Helical" evidence="6">
    <location>
        <begin position="939"/>
        <end position="961"/>
    </location>
</feature>
<dbReference type="Proteomes" id="UP000762676">
    <property type="component" value="Unassembled WGS sequence"/>
</dbReference>
<evidence type="ECO:0000259" key="7">
    <source>
        <dbReference type="PROSITE" id="PS50261"/>
    </source>
</evidence>
<dbReference type="PANTHER" id="PTHR45902:SF1">
    <property type="entry name" value="LATROPHILIN RECEPTOR-LIKE PROTEIN A"/>
    <property type="match status" value="1"/>
</dbReference>
<dbReference type="InterPro" id="IPR017981">
    <property type="entry name" value="GPCR_2-like_7TM"/>
</dbReference>
<keyword evidence="2 6" id="KW-0812">Transmembrane</keyword>
<gene>
    <name evidence="8" type="ORF">ElyMa_006246700</name>
</gene>
<proteinExistence type="predicted"/>
<organism evidence="8 9">
    <name type="scientific">Elysia marginata</name>
    <dbReference type="NCBI Taxonomy" id="1093978"/>
    <lineage>
        <taxon>Eukaryota</taxon>
        <taxon>Metazoa</taxon>
        <taxon>Spiralia</taxon>
        <taxon>Lophotrochozoa</taxon>
        <taxon>Mollusca</taxon>
        <taxon>Gastropoda</taxon>
        <taxon>Heterobranchia</taxon>
        <taxon>Euthyneura</taxon>
        <taxon>Panpulmonata</taxon>
        <taxon>Sacoglossa</taxon>
        <taxon>Placobranchoidea</taxon>
        <taxon>Plakobranchidae</taxon>
        <taxon>Elysia</taxon>
    </lineage>
</organism>
<keyword evidence="3 6" id="KW-1133">Transmembrane helix</keyword>
<feature type="transmembrane region" description="Helical" evidence="6">
    <location>
        <begin position="863"/>
        <end position="889"/>
    </location>
</feature>
<dbReference type="AlphaFoldDB" id="A0AAV4H9U8"/>
<name>A0AAV4H9U8_9GAST</name>
<feature type="compositionally biased region" description="Polar residues" evidence="5">
    <location>
        <begin position="978"/>
        <end position="996"/>
    </location>
</feature>
<feature type="region of interest" description="Disordered" evidence="5">
    <location>
        <begin position="978"/>
        <end position="1023"/>
    </location>
</feature>
<evidence type="ECO:0000256" key="1">
    <source>
        <dbReference type="ARBA" id="ARBA00004141"/>
    </source>
</evidence>
<evidence type="ECO:0000256" key="4">
    <source>
        <dbReference type="ARBA" id="ARBA00023136"/>
    </source>
</evidence>
<evidence type="ECO:0000256" key="2">
    <source>
        <dbReference type="ARBA" id="ARBA00022692"/>
    </source>
</evidence>
<dbReference type="PANTHER" id="PTHR45902">
    <property type="entry name" value="LATROPHILIN RECEPTOR-LIKE PROTEIN A"/>
    <property type="match status" value="1"/>
</dbReference>
<dbReference type="PRINTS" id="PR02001">
    <property type="entry name" value="GCR1CAMPR"/>
</dbReference>
<keyword evidence="8" id="KW-0675">Receptor</keyword>
<dbReference type="GO" id="GO:0004930">
    <property type="term" value="F:G protein-coupled receptor activity"/>
    <property type="evidence" value="ECO:0007669"/>
    <property type="project" value="InterPro"/>
</dbReference>
<evidence type="ECO:0000256" key="6">
    <source>
        <dbReference type="SAM" id="Phobius"/>
    </source>
</evidence>
<feature type="compositionally biased region" description="Low complexity" evidence="5">
    <location>
        <begin position="997"/>
        <end position="1008"/>
    </location>
</feature>
<keyword evidence="4 6" id="KW-0472">Membrane</keyword>
<dbReference type="GO" id="GO:0007166">
    <property type="term" value="P:cell surface receptor signaling pathway"/>
    <property type="evidence" value="ECO:0007669"/>
    <property type="project" value="InterPro"/>
</dbReference>
<feature type="transmembrane region" description="Helical" evidence="6">
    <location>
        <begin position="819"/>
        <end position="843"/>
    </location>
</feature>
<comment type="subcellular location">
    <subcellularLocation>
        <location evidence="1">Membrane</location>
        <topology evidence="1">Multi-pass membrane protein</topology>
    </subcellularLocation>
</comment>
<evidence type="ECO:0000313" key="9">
    <source>
        <dbReference type="Proteomes" id="UP000762676"/>
    </source>
</evidence>
<feature type="domain" description="G-protein coupled receptors family 2 profile 2" evidence="7">
    <location>
        <begin position="707"/>
        <end position="962"/>
    </location>
</feature>
<dbReference type="PROSITE" id="PS50261">
    <property type="entry name" value="G_PROTEIN_RECEP_F2_4"/>
    <property type="match status" value="1"/>
</dbReference>
<feature type="transmembrane region" description="Helical" evidence="6">
    <location>
        <begin position="739"/>
        <end position="759"/>
    </location>
</feature>
<dbReference type="EMBL" id="BMAT01012539">
    <property type="protein sequence ID" value="GFR94299.1"/>
    <property type="molecule type" value="Genomic_DNA"/>
</dbReference>